<evidence type="ECO:0000256" key="2">
    <source>
        <dbReference type="ARBA" id="ARBA00035707"/>
    </source>
</evidence>
<gene>
    <name evidence="4" type="primary">mRpL10</name>
    <name evidence="4" type="ORF">Anas_10444</name>
</gene>
<evidence type="ECO:0000256" key="1">
    <source>
        <dbReference type="ARBA" id="ARBA00008889"/>
    </source>
</evidence>
<dbReference type="SUPFAM" id="SSF160369">
    <property type="entry name" value="Ribosomal protein L10-like"/>
    <property type="match status" value="1"/>
</dbReference>
<evidence type="ECO:0000313" key="5">
    <source>
        <dbReference type="Proteomes" id="UP000326759"/>
    </source>
</evidence>
<dbReference type="Gene3D" id="3.30.70.1730">
    <property type="match status" value="1"/>
</dbReference>
<dbReference type="Proteomes" id="UP000326759">
    <property type="component" value="Unassembled WGS sequence"/>
</dbReference>
<reference evidence="4 5" key="1">
    <citation type="journal article" date="2019" name="PLoS Biol.">
        <title>Sex chromosomes control vertical transmission of feminizing Wolbachia symbionts in an isopod.</title>
        <authorList>
            <person name="Becking T."/>
            <person name="Chebbi M.A."/>
            <person name="Giraud I."/>
            <person name="Moumen B."/>
            <person name="Laverre T."/>
            <person name="Caubet Y."/>
            <person name="Peccoud J."/>
            <person name="Gilbert C."/>
            <person name="Cordaux R."/>
        </authorList>
    </citation>
    <scope>NUCLEOTIDE SEQUENCE [LARGE SCALE GENOMIC DNA]</scope>
    <source>
        <strain evidence="4">ANa2</strain>
        <tissue evidence="4">Whole body excluding digestive tract and cuticle</tissue>
    </source>
</reference>
<dbReference type="EMBL" id="SEYY01024542">
    <property type="protein sequence ID" value="KAB7494054.1"/>
    <property type="molecule type" value="Genomic_DNA"/>
</dbReference>
<dbReference type="InterPro" id="IPR047865">
    <property type="entry name" value="Ribosomal_uL10_bac_type"/>
</dbReference>
<protein>
    <recommendedName>
        <fullName evidence="2">Large ribosomal subunit protein uL10m</fullName>
    </recommendedName>
    <alternativeName>
        <fullName evidence="3">39S ribosomal protein L10, mitochondrial</fullName>
    </alternativeName>
</protein>
<accession>A0A5N5SJ22</accession>
<sequence length="256" mass="30105">MNILGMRRMMITRIFLITKMSLKQALPLRNGLKNILRVNRINIEQVRYVDLKKPKTHWRRILAMRVAKPKYKKRYEILPIDELCTKSLIYKEKLENEGIHHPYLEILAKEQYETIDNAKVVVIFHAGPYQQDDLHEFLLDLYDINLARMPHRKMTIDIAFKGTKYEPLIRLFETNCFVFTSDEVINFSKLLKVSKKYTFANLISGIYEGRVLSVTDYKTLADNPNIKSYQSQLSGLLATPGQMLANNLQYHQSYSW</sequence>
<dbReference type="AlphaFoldDB" id="A0A5N5SJ22"/>
<evidence type="ECO:0000256" key="3">
    <source>
        <dbReference type="ARBA" id="ARBA00035716"/>
    </source>
</evidence>
<organism evidence="4 5">
    <name type="scientific">Armadillidium nasatum</name>
    <dbReference type="NCBI Taxonomy" id="96803"/>
    <lineage>
        <taxon>Eukaryota</taxon>
        <taxon>Metazoa</taxon>
        <taxon>Ecdysozoa</taxon>
        <taxon>Arthropoda</taxon>
        <taxon>Crustacea</taxon>
        <taxon>Multicrustacea</taxon>
        <taxon>Malacostraca</taxon>
        <taxon>Eumalacostraca</taxon>
        <taxon>Peracarida</taxon>
        <taxon>Isopoda</taxon>
        <taxon>Oniscidea</taxon>
        <taxon>Crinocheta</taxon>
        <taxon>Armadillidiidae</taxon>
        <taxon>Armadillidium</taxon>
    </lineage>
</organism>
<dbReference type="OrthoDB" id="360689at2759"/>
<name>A0A5N5SJ22_9CRUS</name>
<proteinExistence type="inferred from homology"/>
<dbReference type="InterPro" id="IPR043141">
    <property type="entry name" value="Ribosomal_uL10-like_sf"/>
</dbReference>
<comment type="similarity">
    <text evidence="1">Belongs to the universal ribosomal protein uL10 family.</text>
</comment>
<evidence type="ECO:0000313" key="4">
    <source>
        <dbReference type="EMBL" id="KAB7494054.1"/>
    </source>
</evidence>
<keyword evidence="5" id="KW-1185">Reference proteome</keyword>
<keyword evidence="4" id="KW-0689">Ribosomal protein</keyword>
<dbReference type="GO" id="GO:0005840">
    <property type="term" value="C:ribosome"/>
    <property type="evidence" value="ECO:0007669"/>
    <property type="project" value="UniProtKB-KW"/>
</dbReference>
<keyword evidence="4" id="KW-0687">Ribonucleoprotein</keyword>
<comment type="caution">
    <text evidence="4">The sequence shown here is derived from an EMBL/GenBank/DDBJ whole genome shotgun (WGS) entry which is preliminary data.</text>
</comment>
<dbReference type="PANTHER" id="PTHR11560">
    <property type="entry name" value="39S RIBOSOMAL PROTEIN L10, MITOCHONDRIAL"/>
    <property type="match status" value="1"/>
</dbReference>